<accession>A0ACC2TUD3</accession>
<gene>
    <name evidence="1" type="primary">PSF2_1</name>
    <name evidence="1" type="ORF">DSO57_1010057</name>
</gene>
<comment type="caution">
    <text evidence="1">The sequence shown here is derived from an EMBL/GenBank/DDBJ whole genome shotgun (WGS) entry which is preliminary data.</text>
</comment>
<dbReference type="Proteomes" id="UP001165960">
    <property type="component" value="Unassembled WGS sequence"/>
</dbReference>
<evidence type="ECO:0000313" key="1">
    <source>
        <dbReference type="EMBL" id="KAJ9078125.1"/>
    </source>
</evidence>
<dbReference type="EMBL" id="QTSX02002162">
    <property type="protein sequence ID" value="KAJ9078125.1"/>
    <property type="molecule type" value="Genomic_DNA"/>
</dbReference>
<proteinExistence type="predicted"/>
<protein>
    <submittedName>
        <fullName evidence="1">DNA replication protein psf2</fullName>
    </submittedName>
</protein>
<evidence type="ECO:0000313" key="2">
    <source>
        <dbReference type="Proteomes" id="UP001165960"/>
    </source>
</evidence>
<keyword evidence="2" id="KW-1185">Reference proteome</keyword>
<sequence>MALPSYLRGRFSPQELEFMAENLRIQIEPNFSAEKIELISGQVGPFRPPLLTSVPVWFAILLRSRNKCKIVPPSWLKIESLEAQLAKERESPEFSDLPDHHLEVARLLVERAPNDLLDITVIRNLLKEIREIRLNKAREGIRGLNPDYLQMDNLSRMEINEIRPCFQEGFRTLNSIHDQPKVTPHHFFHVPRGEDRDISSSYLTPRSSLMQSSSRILFTPTTPSINH</sequence>
<organism evidence="1 2">
    <name type="scientific">Entomophthora muscae</name>
    <dbReference type="NCBI Taxonomy" id="34485"/>
    <lineage>
        <taxon>Eukaryota</taxon>
        <taxon>Fungi</taxon>
        <taxon>Fungi incertae sedis</taxon>
        <taxon>Zoopagomycota</taxon>
        <taxon>Entomophthoromycotina</taxon>
        <taxon>Entomophthoromycetes</taxon>
        <taxon>Entomophthorales</taxon>
        <taxon>Entomophthoraceae</taxon>
        <taxon>Entomophthora</taxon>
    </lineage>
</organism>
<name>A0ACC2TUD3_9FUNG</name>
<reference evidence="1" key="1">
    <citation type="submission" date="2022-04" db="EMBL/GenBank/DDBJ databases">
        <title>Genome of the entomopathogenic fungus Entomophthora muscae.</title>
        <authorList>
            <person name="Elya C."/>
            <person name="Lovett B.R."/>
            <person name="Lee E."/>
            <person name="Macias A.M."/>
            <person name="Hajek A.E."/>
            <person name="De Bivort B.L."/>
            <person name="Kasson M.T."/>
            <person name="De Fine Licht H.H."/>
            <person name="Stajich J.E."/>
        </authorList>
    </citation>
    <scope>NUCLEOTIDE SEQUENCE</scope>
    <source>
        <strain evidence="1">Berkeley</strain>
    </source>
</reference>